<evidence type="ECO:0000256" key="4">
    <source>
        <dbReference type="ARBA" id="ARBA00022801"/>
    </source>
</evidence>
<dbReference type="GO" id="GO:0003723">
    <property type="term" value="F:RNA binding"/>
    <property type="evidence" value="ECO:0007669"/>
    <property type="project" value="TreeGrafter"/>
</dbReference>
<evidence type="ECO:0000256" key="1">
    <source>
        <dbReference type="ARBA" id="ARBA00012552"/>
    </source>
</evidence>
<keyword evidence="4" id="KW-0378">Hydrolase</keyword>
<dbReference type="InterPro" id="IPR011545">
    <property type="entry name" value="DEAD/DEAH_box_helicase_dom"/>
</dbReference>
<evidence type="ECO:0000256" key="7">
    <source>
        <dbReference type="ARBA" id="ARBA00023187"/>
    </source>
</evidence>
<evidence type="ECO:0000313" key="13">
    <source>
        <dbReference type="Proteomes" id="UP001146793"/>
    </source>
</evidence>
<dbReference type="FunFam" id="3.40.50.300:FF:000615">
    <property type="entry name" value="pre-mRNA-splicing factor ATP-dependent RNA helicase DEAH7"/>
    <property type="match status" value="1"/>
</dbReference>
<dbReference type="GO" id="GO:0008380">
    <property type="term" value="P:RNA splicing"/>
    <property type="evidence" value="ECO:0007669"/>
    <property type="project" value="UniProtKB-KW"/>
</dbReference>
<dbReference type="Pfam" id="PF21010">
    <property type="entry name" value="HA2_C"/>
    <property type="match status" value="1"/>
</dbReference>
<dbReference type="GO" id="GO:0016787">
    <property type="term" value="F:hydrolase activity"/>
    <property type="evidence" value="ECO:0007669"/>
    <property type="project" value="UniProtKB-KW"/>
</dbReference>
<dbReference type="InterPro" id="IPR001650">
    <property type="entry name" value="Helicase_C-like"/>
</dbReference>
<feature type="region of interest" description="Disordered" evidence="9">
    <location>
        <begin position="836"/>
        <end position="857"/>
    </location>
</feature>
<dbReference type="SMART" id="SM00847">
    <property type="entry name" value="HA2"/>
    <property type="match status" value="1"/>
</dbReference>
<keyword evidence="7" id="KW-0508">mRNA splicing</keyword>
<dbReference type="EC" id="3.6.4.13" evidence="1"/>
<evidence type="ECO:0000259" key="11">
    <source>
        <dbReference type="PROSITE" id="PS51194"/>
    </source>
</evidence>
<dbReference type="InterPro" id="IPR011709">
    <property type="entry name" value="DEAD-box_helicase_OB_fold"/>
</dbReference>
<feature type="domain" description="Helicase ATP-binding" evidence="10">
    <location>
        <begin position="64"/>
        <end position="231"/>
    </location>
</feature>
<keyword evidence="2" id="KW-0507">mRNA processing</keyword>
<feature type="compositionally biased region" description="Basic residues" evidence="9">
    <location>
        <begin position="776"/>
        <end position="799"/>
    </location>
</feature>
<dbReference type="GO" id="GO:0005524">
    <property type="term" value="F:ATP binding"/>
    <property type="evidence" value="ECO:0007669"/>
    <property type="project" value="UniProtKB-KW"/>
</dbReference>
<dbReference type="AlphaFoldDB" id="A0AAV7YS28"/>
<dbReference type="GO" id="GO:0003724">
    <property type="term" value="F:RNA helicase activity"/>
    <property type="evidence" value="ECO:0007669"/>
    <property type="project" value="UniProtKB-EC"/>
</dbReference>
<dbReference type="PROSITE" id="PS51192">
    <property type="entry name" value="HELICASE_ATP_BIND_1"/>
    <property type="match status" value="1"/>
</dbReference>
<evidence type="ECO:0000256" key="9">
    <source>
        <dbReference type="SAM" id="MobiDB-lite"/>
    </source>
</evidence>
<dbReference type="Pfam" id="PF00271">
    <property type="entry name" value="Helicase_C"/>
    <property type="match status" value="1"/>
</dbReference>
<dbReference type="SMART" id="SM00490">
    <property type="entry name" value="HELICc"/>
    <property type="match status" value="1"/>
</dbReference>
<evidence type="ECO:0000256" key="2">
    <source>
        <dbReference type="ARBA" id="ARBA00022664"/>
    </source>
</evidence>
<dbReference type="EMBL" id="JANTQA010000048">
    <property type="protein sequence ID" value="KAJ3431265.1"/>
    <property type="molecule type" value="Genomic_DNA"/>
</dbReference>
<feature type="compositionally biased region" description="Low complexity" evidence="9">
    <location>
        <begin position="840"/>
        <end position="857"/>
    </location>
</feature>
<evidence type="ECO:0000313" key="12">
    <source>
        <dbReference type="EMBL" id="KAJ3431265.1"/>
    </source>
</evidence>
<proteinExistence type="predicted"/>
<dbReference type="InterPro" id="IPR002464">
    <property type="entry name" value="DNA/RNA_helicase_DEAH_CS"/>
</dbReference>
<dbReference type="GO" id="GO:0006397">
    <property type="term" value="P:mRNA processing"/>
    <property type="evidence" value="ECO:0007669"/>
    <property type="project" value="UniProtKB-KW"/>
</dbReference>
<feature type="domain" description="Helicase C-terminal" evidence="11">
    <location>
        <begin position="236"/>
        <end position="465"/>
    </location>
</feature>
<dbReference type="InterPro" id="IPR048333">
    <property type="entry name" value="HA2_WH"/>
</dbReference>
<reference evidence="12" key="1">
    <citation type="submission" date="2022-08" db="EMBL/GenBank/DDBJ databases">
        <title>Novel sulphate-reducing endosymbionts in the free-living metamonad Anaeramoeba.</title>
        <authorList>
            <person name="Jerlstrom-Hultqvist J."/>
            <person name="Cepicka I."/>
            <person name="Gallot-Lavallee L."/>
            <person name="Salas-Leiva D."/>
            <person name="Curtis B.A."/>
            <person name="Zahonova K."/>
            <person name="Pipaliya S."/>
            <person name="Dacks J."/>
            <person name="Roger A.J."/>
        </authorList>
    </citation>
    <scope>NUCLEOTIDE SEQUENCE</scope>
    <source>
        <strain evidence="12">Busselton2</strain>
    </source>
</reference>
<name>A0AAV7YS28_9EUKA</name>
<dbReference type="InterPro" id="IPR007502">
    <property type="entry name" value="Helicase-assoc_dom"/>
</dbReference>
<evidence type="ECO:0000259" key="10">
    <source>
        <dbReference type="PROSITE" id="PS51192"/>
    </source>
</evidence>
<protein>
    <recommendedName>
        <fullName evidence="1">RNA helicase</fullName>
        <ecNumber evidence="1">3.6.4.13</ecNumber>
    </recommendedName>
</protein>
<accession>A0AAV7YS28</accession>
<dbReference type="Gene3D" id="3.40.50.300">
    <property type="entry name" value="P-loop containing nucleotide triphosphate hydrolases"/>
    <property type="match status" value="2"/>
</dbReference>
<comment type="caution">
    <text evidence="12">The sequence shown here is derived from an EMBL/GenBank/DDBJ whole genome shotgun (WGS) entry which is preliminary data.</text>
</comment>
<keyword evidence="6" id="KW-0067">ATP-binding</keyword>
<comment type="catalytic activity">
    <reaction evidence="8">
        <text>ATP + H2O = ADP + phosphate + H(+)</text>
        <dbReference type="Rhea" id="RHEA:13065"/>
        <dbReference type="ChEBI" id="CHEBI:15377"/>
        <dbReference type="ChEBI" id="CHEBI:15378"/>
        <dbReference type="ChEBI" id="CHEBI:30616"/>
        <dbReference type="ChEBI" id="CHEBI:43474"/>
        <dbReference type="ChEBI" id="CHEBI:456216"/>
        <dbReference type="EC" id="3.6.4.13"/>
    </reaction>
</comment>
<sequence length="962" mass="111486">MNEFQNYPKRSILISLTKPKLVKLEFNNQFGFHPLTNQPYSEQYYELLKTREKLPITATKENFLKLLEDNQVIILTGETGSGKTTQIPQFILEAGYSYGGRKKICCTQPRRVAALSVATRVSQEMDVELGNEVGYTIRFEDKSSQRTLVKYLTDGMLLREAMTDNNLSKYSVIIIDEAHERTISTDILFGLLKQLLSTTRKDDLKVIIMSATIEHKLFQEYFNNAPHLDVSGRVYPVDIFYLEEPEEDYIAGSIKTCIQIHLSEPKGDILLFLTGQDEIEDCCEKLNSRLSQYSPNERGNYKIIPLYAALPYSEQRKAFLPSPNDKIIKKKIKIKKDGKGGEGAEGEGAEEGEEIIETTLYGRKIIIATNIAETSLTIEGIVYVIDPGLSKQKVFNPKKRVESLLVSPISSASANQRKGRAGRTRRGKCFRLYTEKTFKKLEKQTTPELLRSNLGNVLLNMKKMGIKDLLHFDYLSPPSIELLIRALEVNHYLGGLDENGELTELGHQIAAFPLDPQLSKMLIMSKHYKCCDEILSIAAMLAVSNCFVRPKKNQNLADQAKARFEDPQSDHLTLLNVYKEYDRNKKNRNSWCRNNFINYRTMLQADNVRNQLFQILNRLNLYSLSDIDYAKNKTLLKLNFKKCLVEGFFMQIAHQLDNKNYSTVKDKQHVVIHPSSGLALFTEWILFNEFVLTDRNYIRTCTLIDGQWLVQIAPHYYNVTTFRKGRTRSAIELIFLKRSFFMKNLKNIQSLQNKKKNRFGSFEKKNEQFVFTEKPIKKKQKKKKNHRHRRSHHHHHKSNKNNNRDIHNVHKRKKLNDSTNDKQNNQVGINQANNETKFLNNNNNNSNSNMNNPNNMNMNMENTNTNMNMNNPNNMNNMNMNRNMNMNNRNRNMNMNMNNRNNNNNLIQNQNFNNNQIYDTNKIYNTNNNFNPMINSQNLRNENVNTNNPIQINLIIGKKKMN</sequence>
<dbReference type="FunFam" id="1.20.120.1080:FF:000001">
    <property type="entry name" value="Pre-mRNA-splicing factor ATP-dependent RNA helicase"/>
    <property type="match status" value="1"/>
</dbReference>
<evidence type="ECO:0000256" key="5">
    <source>
        <dbReference type="ARBA" id="ARBA00022806"/>
    </source>
</evidence>
<dbReference type="Pfam" id="PF04408">
    <property type="entry name" value="WHD_HA2"/>
    <property type="match status" value="1"/>
</dbReference>
<gene>
    <name evidence="12" type="ORF">M0812_02943</name>
</gene>
<evidence type="ECO:0000256" key="6">
    <source>
        <dbReference type="ARBA" id="ARBA00022840"/>
    </source>
</evidence>
<evidence type="ECO:0000256" key="3">
    <source>
        <dbReference type="ARBA" id="ARBA00022741"/>
    </source>
</evidence>
<keyword evidence="3" id="KW-0547">Nucleotide-binding</keyword>
<evidence type="ECO:0000256" key="8">
    <source>
        <dbReference type="ARBA" id="ARBA00047984"/>
    </source>
</evidence>
<dbReference type="PROSITE" id="PS51194">
    <property type="entry name" value="HELICASE_CTER"/>
    <property type="match status" value="1"/>
</dbReference>
<dbReference type="InterPro" id="IPR014001">
    <property type="entry name" value="Helicase_ATP-bd"/>
</dbReference>
<dbReference type="SUPFAM" id="SSF52540">
    <property type="entry name" value="P-loop containing nucleoside triphosphate hydrolases"/>
    <property type="match status" value="2"/>
</dbReference>
<organism evidence="12 13">
    <name type="scientific">Anaeramoeba flamelloides</name>
    <dbReference type="NCBI Taxonomy" id="1746091"/>
    <lineage>
        <taxon>Eukaryota</taxon>
        <taxon>Metamonada</taxon>
        <taxon>Anaeramoebidae</taxon>
        <taxon>Anaeramoeba</taxon>
    </lineage>
</organism>
<dbReference type="PROSITE" id="PS00690">
    <property type="entry name" value="DEAH_ATP_HELICASE"/>
    <property type="match status" value="1"/>
</dbReference>
<dbReference type="InterPro" id="IPR027417">
    <property type="entry name" value="P-loop_NTPase"/>
</dbReference>
<dbReference type="PANTHER" id="PTHR18934:SF109">
    <property type="entry name" value="ATP-DEPENDENT RNA HELICASE DHX15 HOMOLOG"/>
    <property type="match status" value="1"/>
</dbReference>
<dbReference type="Proteomes" id="UP001146793">
    <property type="component" value="Unassembled WGS sequence"/>
</dbReference>
<dbReference type="SMART" id="SM00487">
    <property type="entry name" value="DEXDc"/>
    <property type="match status" value="1"/>
</dbReference>
<feature type="region of interest" description="Disordered" evidence="9">
    <location>
        <begin position="770"/>
        <end position="807"/>
    </location>
</feature>
<dbReference type="CDD" id="cd18791">
    <property type="entry name" value="SF2_C_RHA"/>
    <property type="match status" value="1"/>
</dbReference>
<dbReference type="Pfam" id="PF00270">
    <property type="entry name" value="DEAD"/>
    <property type="match status" value="1"/>
</dbReference>
<dbReference type="Gene3D" id="1.20.120.1080">
    <property type="match status" value="1"/>
</dbReference>
<dbReference type="Pfam" id="PF07717">
    <property type="entry name" value="OB_NTP_bind"/>
    <property type="match status" value="1"/>
</dbReference>
<keyword evidence="5 12" id="KW-0347">Helicase</keyword>
<dbReference type="PANTHER" id="PTHR18934">
    <property type="entry name" value="ATP-DEPENDENT RNA HELICASE"/>
    <property type="match status" value="1"/>
</dbReference>